<dbReference type="InterPro" id="IPR019591">
    <property type="entry name" value="Mrp/NBP35_ATP-bd"/>
</dbReference>
<dbReference type="HAMAP" id="MF_02040">
    <property type="entry name" value="Mrp_NBP35"/>
    <property type="match status" value="1"/>
</dbReference>
<keyword evidence="4 7" id="KW-0408">Iron</keyword>
<dbReference type="GO" id="GO:0005829">
    <property type="term" value="C:cytosol"/>
    <property type="evidence" value="ECO:0007669"/>
    <property type="project" value="TreeGrafter"/>
</dbReference>
<dbReference type="NCBIfam" id="NF008669">
    <property type="entry name" value="PRK11670.1"/>
    <property type="match status" value="1"/>
</dbReference>
<keyword evidence="1 7" id="KW-0479">Metal-binding</keyword>
<dbReference type="Pfam" id="PF10609">
    <property type="entry name" value="ParA"/>
    <property type="match status" value="1"/>
</dbReference>
<comment type="subunit">
    <text evidence="7">Homodimer.</text>
</comment>
<dbReference type="InterPro" id="IPR044304">
    <property type="entry name" value="NUBPL-like"/>
</dbReference>
<dbReference type="Proteomes" id="UP000565262">
    <property type="component" value="Unassembled WGS sequence"/>
</dbReference>
<dbReference type="FunFam" id="3.40.50.300:FF:000418">
    <property type="entry name" value="Iron-sulfur cluster carrier protein"/>
    <property type="match status" value="1"/>
</dbReference>
<evidence type="ECO:0000256" key="7">
    <source>
        <dbReference type="HAMAP-Rule" id="MF_02040"/>
    </source>
</evidence>
<evidence type="ECO:0000313" key="9">
    <source>
        <dbReference type="Proteomes" id="UP000565262"/>
    </source>
</evidence>
<feature type="binding site" evidence="7">
    <location>
        <begin position="14"/>
        <end position="21"/>
    </location>
    <ligand>
        <name>ATP</name>
        <dbReference type="ChEBI" id="CHEBI:30616"/>
    </ligand>
</feature>
<organism evidence="8 9">
    <name type="scientific">Oceanospirillum sediminis</name>
    <dbReference type="NCBI Taxonomy" id="2760088"/>
    <lineage>
        <taxon>Bacteria</taxon>
        <taxon>Pseudomonadati</taxon>
        <taxon>Pseudomonadota</taxon>
        <taxon>Gammaproteobacteria</taxon>
        <taxon>Oceanospirillales</taxon>
        <taxon>Oceanospirillaceae</taxon>
        <taxon>Oceanospirillum</taxon>
    </lineage>
</organism>
<dbReference type="GO" id="GO:0140663">
    <property type="term" value="F:ATP-dependent FeS chaperone activity"/>
    <property type="evidence" value="ECO:0007669"/>
    <property type="project" value="InterPro"/>
</dbReference>
<comment type="function">
    <text evidence="7">Binds and transfers iron-sulfur (Fe-S) clusters to target apoproteins. Can hydrolyze ATP.</text>
</comment>
<dbReference type="GO" id="GO:0016887">
    <property type="term" value="F:ATP hydrolysis activity"/>
    <property type="evidence" value="ECO:0007669"/>
    <property type="project" value="UniProtKB-UniRule"/>
</dbReference>
<protein>
    <recommendedName>
        <fullName evidence="7">Iron-sulfur cluster carrier protein</fullName>
    </recommendedName>
</protein>
<keyword evidence="5 7" id="KW-0411">Iron-sulfur</keyword>
<evidence type="ECO:0000256" key="2">
    <source>
        <dbReference type="ARBA" id="ARBA00022741"/>
    </source>
</evidence>
<dbReference type="GO" id="GO:0051539">
    <property type="term" value="F:4 iron, 4 sulfur cluster binding"/>
    <property type="evidence" value="ECO:0007669"/>
    <property type="project" value="TreeGrafter"/>
</dbReference>
<evidence type="ECO:0000256" key="5">
    <source>
        <dbReference type="ARBA" id="ARBA00023014"/>
    </source>
</evidence>
<evidence type="ECO:0000256" key="1">
    <source>
        <dbReference type="ARBA" id="ARBA00022723"/>
    </source>
</evidence>
<dbReference type="InterPro" id="IPR033756">
    <property type="entry name" value="YlxH/NBP35"/>
</dbReference>
<proteinExistence type="inferred from homology"/>
<keyword evidence="2 7" id="KW-0547">Nucleotide-binding</keyword>
<evidence type="ECO:0000256" key="3">
    <source>
        <dbReference type="ARBA" id="ARBA00022840"/>
    </source>
</evidence>
<dbReference type="CDD" id="cd02037">
    <property type="entry name" value="Mrp_NBP35"/>
    <property type="match status" value="1"/>
</dbReference>
<keyword evidence="3 7" id="KW-0067">ATP-binding</keyword>
<dbReference type="PANTHER" id="PTHR42961">
    <property type="entry name" value="IRON-SULFUR PROTEIN NUBPL"/>
    <property type="match status" value="1"/>
</dbReference>
<dbReference type="GO" id="GO:0046872">
    <property type="term" value="F:metal ion binding"/>
    <property type="evidence" value="ECO:0007669"/>
    <property type="project" value="UniProtKB-KW"/>
</dbReference>
<dbReference type="SUPFAM" id="SSF52540">
    <property type="entry name" value="P-loop containing nucleoside triphosphate hydrolases"/>
    <property type="match status" value="1"/>
</dbReference>
<accession>A0A839IQH6</accession>
<dbReference type="InterPro" id="IPR027417">
    <property type="entry name" value="P-loop_NTPase"/>
</dbReference>
<dbReference type="PANTHER" id="PTHR42961:SF2">
    <property type="entry name" value="IRON-SULFUR PROTEIN NUBPL"/>
    <property type="match status" value="1"/>
</dbReference>
<keyword evidence="9" id="KW-1185">Reference proteome</keyword>
<evidence type="ECO:0000256" key="6">
    <source>
        <dbReference type="ARBA" id="ARBA00024036"/>
    </source>
</evidence>
<evidence type="ECO:0000313" key="8">
    <source>
        <dbReference type="EMBL" id="MBB1487753.1"/>
    </source>
</evidence>
<name>A0A839IQH6_9GAMM</name>
<dbReference type="EMBL" id="JACJFM010000018">
    <property type="protein sequence ID" value="MBB1487753.1"/>
    <property type="molecule type" value="Genomic_DNA"/>
</dbReference>
<dbReference type="GO" id="GO:0016226">
    <property type="term" value="P:iron-sulfur cluster assembly"/>
    <property type="evidence" value="ECO:0007669"/>
    <property type="project" value="InterPro"/>
</dbReference>
<dbReference type="GO" id="GO:0005524">
    <property type="term" value="F:ATP binding"/>
    <property type="evidence" value="ECO:0007669"/>
    <property type="project" value="UniProtKB-UniRule"/>
</dbReference>
<keyword evidence="7" id="KW-0378">Hydrolase</keyword>
<dbReference type="RefSeq" id="WP_182809530.1">
    <property type="nucleotide sequence ID" value="NZ_JACJFM010000018.1"/>
</dbReference>
<comment type="similarity">
    <text evidence="6 7">Belongs to the Mrp/NBP35 ATP-binding proteins family.</text>
</comment>
<dbReference type="Gene3D" id="3.40.50.300">
    <property type="entry name" value="P-loop containing nucleotide triphosphate hydrolases"/>
    <property type="match status" value="1"/>
</dbReference>
<evidence type="ECO:0000256" key="4">
    <source>
        <dbReference type="ARBA" id="ARBA00023004"/>
    </source>
</evidence>
<comment type="caution">
    <text evidence="8">The sequence shown here is derived from an EMBL/GenBank/DDBJ whole genome shotgun (WGS) entry which is preliminary data.</text>
</comment>
<sequence length="268" mass="28474">MLESVKHVIAVASGKGGVGKSTVTANLALAMSQKGFKVGVLDADIYGPSQALMLGVSDDVRPQMKDGTTFLPVEAHGLHTMSMAYLVTEKTPMVWRGPMVSGAFQQILTQTDWPDLDYLFIDMPPGTGDIQLTLSQKVKVAGAVIVTTPQDIALLDAKKGVEMFRKVKIPVLGVVENMSLHTCSNCGHSEPVFGEGGGDRIAREYDTALLGQLPLALKVREQADSGVPSVIAEPDGDIAGFFSQIADNMNEQLEGAVQVAPTISFSDD</sequence>
<dbReference type="AlphaFoldDB" id="A0A839IQH6"/>
<gene>
    <name evidence="8" type="primary">apbC</name>
    <name evidence="8" type="ORF">H4O21_14170</name>
</gene>
<reference evidence="8 9" key="1">
    <citation type="submission" date="2020-08" db="EMBL/GenBank/DDBJ databases">
        <title>Oceanospirillum sp. nov. isolated from marine sediment.</title>
        <authorList>
            <person name="Ji X."/>
        </authorList>
    </citation>
    <scope>NUCLEOTIDE SEQUENCE [LARGE SCALE GENOMIC DNA]</scope>
    <source>
        <strain evidence="8 9">D5</strain>
    </source>
</reference>